<dbReference type="HAMAP" id="MF_00165">
    <property type="entry name" value="Thymidylate_kinase"/>
    <property type="match status" value="1"/>
</dbReference>
<dbReference type="CDD" id="cd01672">
    <property type="entry name" value="TMPK"/>
    <property type="match status" value="1"/>
</dbReference>
<keyword evidence="9" id="KW-0067">ATP-binding</keyword>
<dbReference type="InterPro" id="IPR039430">
    <property type="entry name" value="Thymidylate_kin-like_dom"/>
</dbReference>
<keyword evidence="5 11" id="KW-0808">Transferase</keyword>
<evidence type="ECO:0000256" key="8">
    <source>
        <dbReference type="ARBA" id="ARBA00022777"/>
    </source>
</evidence>
<proteinExistence type="inferred from homology"/>
<dbReference type="FunFam" id="3.40.50.300:FF:000679">
    <property type="entry name" value="Thymidylate kinase"/>
    <property type="match status" value="1"/>
</dbReference>
<evidence type="ECO:0000256" key="2">
    <source>
        <dbReference type="ARBA" id="ARBA00009776"/>
    </source>
</evidence>
<dbReference type="GO" id="GO:0005524">
    <property type="term" value="F:ATP binding"/>
    <property type="evidence" value="ECO:0007669"/>
    <property type="project" value="UniProtKB-KW"/>
</dbReference>
<dbReference type="GeneID" id="14891721"/>
<dbReference type="InterPro" id="IPR018094">
    <property type="entry name" value="Thymidylate_kinase"/>
</dbReference>
<evidence type="ECO:0000313" key="11">
    <source>
        <dbReference type="EMBL" id="ELP92632.1"/>
    </source>
</evidence>
<keyword evidence="12" id="KW-1185">Reference proteome</keyword>
<dbReference type="GO" id="GO:0004798">
    <property type="term" value="F:dTMP kinase activity"/>
    <property type="evidence" value="ECO:0007669"/>
    <property type="project" value="UniProtKB-EC"/>
</dbReference>
<dbReference type="Pfam" id="PF02223">
    <property type="entry name" value="Thymidylate_kin"/>
    <property type="match status" value="1"/>
</dbReference>
<dbReference type="GO" id="GO:0005829">
    <property type="term" value="C:cytosol"/>
    <property type="evidence" value="ECO:0007669"/>
    <property type="project" value="TreeGrafter"/>
</dbReference>
<dbReference type="OrthoDB" id="425602at2759"/>
<keyword evidence="7" id="KW-0547">Nucleotide-binding</keyword>
<evidence type="ECO:0000256" key="4">
    <source>
        <dbReference type="ARBA" id="ARBA00017144"/>
    </source>
</evidence>
<dbReference type="NCBIfam" id="TIGR00041">
    <property type="entry name" value="DTMP_kinase"/>
    <property type="match status" value="1"/>
</dbReference>
<evidence type="ECO:0000256" key="6">
    <source>
        <dbReference type="ARBA" id="ARBA00022727"/>
    </source>
</evidence>
<organism evidence="11 12">
    <name type="scientific">Entamoeba invadens IP1</name>
    <dbReference type="NCBI Taxonomy" id="370355"/>
    <lineage>
        <taxon>Eukaryota</taxon>
        <taxon>Amoebozoa</taxon>
        <taxon>Evosea</taxon>
        <taxon>Archamoebae</taxon>
        <taxon>Mastigamoebida</taxon>
        <taxon>Entamoebidae</taxon>
        <taxon>Entamoeba</taxon>
    </lineage>
</organism>
<dbReference type="InterPro" id="IPR027417">
    <property type="entry name" value="P-loop_NTPase"/>
</dbReference>
<evidence type="ECO:0000256" key="3">
    <source>
        <dbReference type="ARBA" id="ARBA00012980"/>
    </source>
</evidence>
<dbReference type="GO" id="GO:0006233">
    <property type="term" value="P:dTDP biosynthetic process"/>
    <property type="evidence" value="ECO:0007669"/>
    <property type="project" value="InterPro"/>
</dbReference>
<name>A0A0A1UGF9_ENTIV</name>
<dbReference type="AlphaFoldDB" id="A0A0A1UGF9"/>
<dbReference type="RefSeq" id="XP_004259403.1">
    <property type="nucleotide sequence ID" value="XM_004259355.1"/>
</dbReference>
<evidence type="ECO:0000256" key="9">
    <source>
        <dbReference type="ARBA" id="ARBA00022840"/>
    </source>
</evidence>
<dbReference type="VEuPathDB" id="AmoebaDB:EIN_369540"/>
<feature type="domain" description="Thymidylate kinase-like" evidence="10">
    <location>
        <begin position="9"/>
        <end position="186"/>
    </location>
</feature>
<dbReference type="GO" id="GO:0006227">
    <property type="term" value="P:dUDP biosynthetic process"/>
    <property type="evidence" value="ECO:0007669"/>
    <property type="project" value="TreeGrafter"/>
</dbReference>
<dbReference type="GO" id="GO:0004550">
    <property type="term" value="F:nucleoside diphosphate kinase activity"/>
    <property type="evidence" value="ECO:0007669"/>
    <property type="project" value="TreeGrafter"/>
</dbReference>
<keyword evidence="8 11" id="KW-0418">Kinase</keyword>
<evidence type="ECO:0000256" key="7">
    <source>
        <dbReference type="ARBA" id="ARBA00022741"/>
    </source>
</evidence>
<dbReference type="PANTHER" id="PTHR10344">
    <property type="entry name" value="THYMIDYLATE KINASE"/>
    <property type="match status" value="1"/>
</dbReference>
<evidence type="ECO:0000256" key="5">
    <source>
        <dbReference type="ARBA" id="ARBA00022679"/>
    </source>
</evidence>
<keyword evidence="6" id="KW-0545">Nucleotide biosynthesis</keyword>
<protein>
    <recommendedName>
        <fullName evidence="4">Thymidylate kinase</fullName>
        <ecNumber evidence="3">2.7.4.9</ecNumber>
    </recommendedName>
</protein>
<comment type="similarity">
    <text evidence="2">Belongs to the thymidylate kinase family.</text>
</comment>
<evidence type="ECO:0000259" key="10">
    <source>
        <dbReference type="Pfam" id="PF02223"/>
    </source>
</evidence>
<dbReference type="EMBL" id="KB206332">
    <property type="protein sequence ID" value="ELP92632.1"/>
    <property type="molecule type" value="Genomic_DNA"/>
</dbReference>
<comment type="pathway">
    <text evidence="1">Pyrimidine metabolism; dTTP biosynthesis.</text>
</comment>
<sequence>MSRGILVVLEGIDQCGKSSASVSVCQKLNSEGIKSVTQPFPDRSTAVGKLIDDFLHGKNLPQQAVHLLYSANRWEVAKIIEKNINEGVTVVCDRYAFSGIVYSIANGLDPEWCKIPDSGLPKPDIVCFLELSLDEADRRRKSLVADRYENVEFQKKVKSEFEKMKNELLWTSVDANQNRKKVVEDICNIIKKNIKEMQSNPIGKLTFK</sequence>
<dbReference type="SUPFAM" id="SSF52540">
    <property type="entry name" value="P-loop containing nucleoside triphosphate hydrolases"/>
    <property type="match status" value="1"/>
</dbReference>
<dbReference type="EC" id="2.7.4.9" evidence="3"/>
<dbReference type="KEGG" id="eiv:EIN_369540"/>
<gene>
    <name evidence="11" type="ORF">EIN_369540</name>
</gene>
<dbReference type="PANTHER" id="PTHR10344:SF1">
    <property type="entry name" value="THYMIDYLATE KINASE"/>
    <property type="match status" value="1"/>
</dbReference>
<accession>A0A0A1UGF9</accession>
<evidence type="ECO:0000256" key="1">
    <source>
        <dbReference type="ARBA" id="ARBA00004992"/>
    </source>
</evidence>
<evidence type="ECO:0000313" key="12">
    <source>
        <dbReference type="Proteomes" id="UP000014680"/>
    </source>
</evidence>
<dbReference type="Proteomes" id="UP000014680">
    <property type="component" value="Unassembled WGS sequence"/>
</dbReference>
<reference evidence="11 12" key="1">
    <citation type="submission" date="2012-10" db="EMBL/GenBank/DDBJ databases">
        <authorList>
            <person name="Zafar N."/>
            <person name="Inman J."/>
            <person name="Hall N."/>
            <person name="Lorenzi H."/>
            <person name="Caler E."/>
        </authorList>
    </citation>
    <scope>NUCLEOTIDE SEQUENCE [LARGE SCALE GENOMIC DNA]</scope>
    <source>
        <strain evidence="11 12">IP1</strain>
    </source>
</reference>
<dbReference type="PROSITE" id="PS01331">
    <property type="entry name" value="THYMIDYLATE_KINASE"/>
    <property type="match status" value="1"/>
</dbReference>
<dbReference type="InterPro" id="IPR018095">
    <property type="entry name" value="Thymidylate_kin_CS"/>
</dbReference>
<dbReference type="GO" id="GO:0005739">
    <property type="term" value="C:mitochondrion"/>
    <property type="evidence" value="ECO:0007669"/>
    <property type="project" value="TreeGrafter"/>
</dbReference>
<dbReference type="GO" id="GO:0006235">
    <property type="term" value="P:dTTP biosynthetic process"/>
    <property type="evidence" value="ECO:0007669"/>
    <property type="project" value="TreeGrafter"/>
</dbReference>
<dbReference type="OMA" id="YWHQFDA"/>
<dbReference type="GO" id="GO:0005634">
    <property type="term" value="C:nucleus"/>
    <property type="evidence" value="ECO:0007669"/>
    <property type="project" value="TreeGrafter"/>
</dbReference>
<dbReference type="Gene3D" id="3.40.50.300">
    <property type="entry name" value="P-loop containing nucleotide triphosphate hydrolases"/>
    <property type="match status" value="1"/>
</dbReference>